<evidence type="ECO:0000256" key="11">
    <source>
        <dbReference type="SAM" id="MobiDB-lite"/>
    </source>
</evidence>
<dbReference type="InterPro" id="IPR036663">
    <property type="entry name" value="Fumarylacetoacetase_C_sf"/>
</dbReference>
<protein>
    <recommendedName>
        <fullName evidence="4">fumarylacetoacetase</fullName>
        <ecNumber evidence="4">3.7.1.2</ecNumber>
    </recommendedName>
</protein>
<feature type="region of interest" description="Disordered" evidence="11">
    <location>
        <begin position="195"/>
        <end position="215"/>
    </location>
</feature>
<organism evidence="14 15">
    <name type="scientific">Thalassotalea profundi</name>
    <dbReference type="NCBI Taxonomy" id="2036687"/>
    <lineage>
        <taxon>Bacteria</taxon>
        <taxon>Pseudomonadati</taxon>
        <taxon>Pseudomonadota</taxon>
        <taxon>Gammaproteobacteria</taxon>
        <taxon>Alteromonadales</taxon>
        <taxon>Colwelliaceae</taxon>
        <taxon>Thalassotalea</taxon>
    </lineage>
</organism>
<feature type="domain" description="Fumarylacetoacetase N-terminal" evidence="13">
    <location>
        <begin position="43"/>
        <end position="144"/>
    </location>
</feature>
<dbReference type="InterPro" id="IPR015377">
    <property type="entry name" value="Fumarylacetoacetase_N"/>
</dbReference>
<evidence type="ECO:0000259" key="12">
    <source>
        <dbReference type="Pfam" id="PF01557"/>
    </source>
</evidence>
<feature type="domain" description="Fumarylacetoacetase-like C-terminal" evidence="12">
    <location>
        <begin position="152"/>
        <end position="426"/>
    </location>
</feature>
<keyword evidence="10" id="KW-0585">Phenylalanine catabolism</keyword>
<evidence type="ECO:0000256" key="3">
    <source>
        <dbReference type="ARBA" id="ARBA00004782"/>
    </source>
</evidence>
<evidence type="ECO:0000313" key="15">
    <source>
        <dbReference type="Proteomes" id="UP000626370"/>
    </source>
</evidence>
<keyword evidence="15" id="KW-1185">Reference proteome</keyword>
<dbReference type="Pfam" id="PF01557">
    <property type="entry name" value="FAA_hydrolase"/>
    <property type="match status" value="1"/>
</dbReference>
<dbReference type="Gene3D" id="2.30.30.230">
    <property type="entry name" value="Fumarylacetoacetase, N-terminal domain"/>
    <property type="match status" value="1"/>
</dbReference>
<keyword evidence="8" id="KW-0460">Magnesium</keyword>
<keyword evidence="6" id="KW-0378">Hydrolase</keyword>
<dbReference type="PANTHER" id="PTHR43069">
    <property type="entry name" value="FUMARYLACETOACETASE"/>
    <property type="match status" value="1"/>
</dbReference>
<evidence type="ECO:0000256" key="7">
    <source>
        <dbReference type="ARBA" id="ARBA00022837"/>
    </source>
</evidence>
<sequence length="451" mass="49827">MTSTQTTTQTSHSTMHLLNETHEPSLKSWVVSANSVTTDFPIQNLPFAIFKQKEVNQAFRGGVAIGDQVIDLEALYEKNIFTDRVQEALKACAKDQLNDFMAMGKVAWSSLRLALSKALREGASEQKVISECLVPQTDIDYALPCRIGDYTDFYTSIHHATSVGKKFRPDNPLLPNYKWVPIGYHGRSSSIEVSGQTFKRPKGQTKAPTATEPSFGPCKRLDYELEVGIFIGKGNTLGEPISIENAEDHVFGLCIFNDWSARDIQGWEYQPLGPFLSKNFASTVSPWIVTMEALAPYRQPWTRDEQDPQPMPYLESTQNRNIGAFNIQLQALLETAQMRSQVEPAVQLSQSNFNDSYWTVAQMVAHHTVNGCNLQSGDMFGSGTQSGPTPDQAGSMLELSNAGSEPISLPNGETRTFLEDGDNVIMKGWCQKEGAARIGFGEVSAIILPAE</sequence>
<dbReference type="EMBL" id="BNAH01000004">
    <property type="protein sequence ID" value="GHE84197.1"/>
    <property type="molecule type" value="Genomic_DNA"/>
</dbReference>
<comment type="cofactor">
    <cofactor evidence="2">
        <name>Mg(2+)</name>
        <dbReference type="ChEBI" id="CHEBI:18420"/>
    </cofactor>
</comment>
<evidence type="ECO:0000259" key="13">
    <source>
        <dbReference type="Pfam" id="PF09298"/>
    </source>
</evidence>
<keyword evidence="7" id="KW-0106">Calcium</keyword>
<evidence type="ECO:0000313" key="14">
    <source>
        <dbReference type="EMBL" id="GHE84197.1"/>
    </source>
</evidence>
<evidence type="ECO:0000256" key="1">
    <source>
        <dbReference type="ARBA" id="ARBA00001913"/>
    </source>
</evidence>
<dbReference type="SUPFAM" id="SSF56529">
    <property type="entry name" value="FAH"/>
    <property type="match status" value="1"/>
</dbReference>
<dbReference type="InterPro" id="IPR005959">
    <property type="entry name" value="Fumarylacetoacetase"/>
</dbReference>
<comment type="pathway">
    <text evidence="3">Amino-acid degradation; L-phenylalanine degradation; acetoacetate and fumarate from L-phenylalanine: step 6/6.</text>
</comment>
<keyword evidence="9" id="KW-0828">Tyrosine catabolism</keyword>
<evidence type="ECO:0000256" key="2">
    <source>
        <dbReference type="ARBA" id="ARBA00001946"/>
    </source>
</evidence>
<evidence type="ECO:0000256" key="5">
    <source>
        <dbReference type="ARBA" id="ARBA00022723"/>
    </source>
</evidence>
<feature type="region of interest" description="Disordered" evidence="11">
    <location>
        <begin position="381"/>
        <end position="412"/>
    </location>
</feature>
<dbReference type="EC" id="3.7.1.2" evidence="4"/>
<comment type="caution">
    <text evidence="14">The sequence shown here is derived from an EMBL/GenBank/DDBJ whole genome shotgun (WGS) entry which is preliminary data.</text>
</comment>
<proteinExistence type="predicted"/>
<dbReference type="Proteomes" id="UP000626370">
    <property type="component" value="Unassembled WGS sequence"/>
</dbReference>
<dbReference type="NCBIfam" id="TIGR01266">
    <property type="entry name" value="fum_ac_acetase"/>
    <property type="match status" value="1"/>
</dbReference>
<dbReference type="Gene3D" id="3.90.850.10">
    <property type="entry name" value="Fumarylacetoacetase-like, C-terminal domain"/>
    <property type="match status" value="1"/>
</dbReference>
<gene>
    <name evidence="14" type="primary">fahA</name>
    <name evidence="14" type="ORF">GCM10011501_10930</name>
</gene>
<dbReference type="SUPFAM" id="SSF63433">
    <property type="entry name" value="Fumarylacetoacetate hydrolase, FAH, N-terminal domain"/>
    <property type="match status" value="1"/>
</dbReference>
<evidence type="ECO:0000256" key="6">
    <source>
        <dbReference type="ARBA" id="ARBA00022801"/>
    </source>
</evidence>
<name>A0ABQ3ILY9_9GAMM</name>
<keyword evidence="5" id="KW-0479">Metal-binding</keyword>
<comment type="cofactor">
    <cofactor evidence="1">
        <name>Ca(2+)</name>
        <dbReference type="ChEBI" id="CHEBI:29108"/>
    </cofactor>
</comment>
<evidence type="ECO:0000256" key="9">
    <source>
        <dbReference type="ARBA" id="ARBA00022878"/>
    </source>
</evidence>
<dbReference type="Pfam" id="PF09298">
    <property type="entry name" value="FAA_hydrolase_N"/>
    <property type="match status" value="1"/>
</dbReference>
<evidence type="ECO:0000256" key="10">
    <source>
        <dbReference type="ARBA" id="ARBA00023232"/>
    </source>
</evidence>
<dbReference type="PANTHER" id="PTHR43069:SF2">
    <property type="entry name" value="FUMARYLACETOACETASE"/>
    <property type="match status" value="1"/>
</dbReference>
<evidence type="ECO:0000256" key="8">
    <source>
        <dbReference type="ARBA" id="ARBA00022842"/>
    </source>
</evidence>
<dbReference type="InterPro" id="IPR036462">
    <property type="entry name" value="Fumarylacetoacetase_N_sf"/>
</dbReference>
<accession>A0ABQ3ILY9</accession>
<evidence type="ECO:0000256" key="4">
    <source>
        <dbReference type="ARBA" id="ARBA00012094"/>
    </source>
</evidence>
<reference evidence="15" key="1">
    <citation type="journal article" date="2019" name="Int. J. Syst. Evol. Microbiol.">
        <title>The Global Catalogue of Microorganisms (GCM) 10K type strain sequencing project: providing services to taxonomists for standard genome sequencing and annotation.</title>
        <authorList>
            <consortium name="The Broad Institute Genomics Platform"/>
            <consortium name="The Broad Institute Genome Sequencing Center for Infectious Disease"/>
            <person name="Wu L."/>
            <person name="Ma J."/>
        </authorList>
    </citation>
    <scope>NUCLEOTIDE SEQUENCE [LARGE SCALE GENOMIC DNA]</scope>
    <source>
        <strain evidence="15">CGMCC 1.15922</strain>
    </source>
</reference>
<dbReference type="InterPro" id="IPR011234">
    <property type="entry name" value="Fumarylacetoacetase-like_C"/>
</dbReference>